<dbReference type="Pfam" id="PF01839">
    <property type="entry name" value="FG-GAP"/>
    <property type="match status" value="1"/>
</dbReference>
<protein>
    <submittedName>
        <fullName evidence="5">Tenascin X</fullName>
    </submittedName>
</protein>
<gene>
    <name evidence="5" type="ORF">DLAC_02400</name>
</gene>
<dbReference type="Gene3D" id="2.130.10.130">
    <property type="entry name" value="Integrin alpha, N-terminal"/>
    <property type="match status" value="3"/>
</dbReference>
<evidence type="ECO:0000313" key="6">
    <source>
        <dbReference type="Proteomes" id="UP000076078"/>
    </source>
</evidence>
<keyword evidence="1 4" id="KW-0732">Signal</keyword>
<dbReference type="AlphaFoldDB" id="A0A152A5A1"/>
<organism evidence="5 6">
    <name type="scientific">Tieghemostelium lacteum</name>
    <name type="common">Slime mold</name>
    <name type="synonym">Dictyostelium lacteum</name>
    <dbReference type="NCBI Taxonomy" id="361077"/>
    <lineage>
        <taxon>Eukaryota</taxon>
        <taxon>Amoebozoa</taxon>
        <taxon>Evosea</taxon>
        <taxon>Eumycetozoa</taxon>
        <taxon>Dictyostelia</taxon>
        <taxon>Dictyosteliales</taxon>
        <taxon>Raperosteliaceae</taxon>
        <taxon>Tieghemostelium</taxon>
    </lineage>
</organism>
<dbReference type="EMBL" id="LODT01000011">
    <property type="protein sequence ID" value="KYR01277.1"/>
    <property type="molecule type" value="Genomic_DNA"/>
</dbReference>
<dbReference type="PANTHER" id="PTHR13412">
    <property type="entry name" value="T-CELL IMMUNOMODULATORY PROTEIN HOMOLOG"/>
    <property type="match status" value="1"/>
</dbReference>
<keyword evidence="6" id="KW-1185">Reference proteome</keyword>
<evidence type="ECO:0000313" key="5">
    <source>
        <dbReference type="EMBL" id="KYR01277.1"/>
    </source>
</evidence>
<dbReference type="SMART" id="SM00191">
    <property type="entry name" value="Int_alpha"/>
    <property type="match status" value="3"/>
</dbReference>
<keyword evidence="2" id="KW-0677">Repeat</keyword>
<feature type="signal peptide" evidence="4">
    <location>
        <begin position="1"/>
        <end position="21"/>
    </location>
</feature>
<evidence type="ECO:0000256" key="1">
    <source>
        <dbReference type="ARBA" id="ARBA00022729"/>
    </source>
</evidence>
<dbReference type="InterPro" id="IPR013517">
    <property type="entry name" value="FG-GAP"/>
</dbReference>
<accession>A0A152A5A1</accession>
<feature type="chain" id="PRO_5007593630" evidence="4">
    <location>
        <begin position="22"/>
        <end position="670"/>
    </location>
</feature>
<keyword evidence="3" id="KW-0325">Glycoprotein</keyword>
<dbReference type="InterPro" id="IPR013519">
    <property type="entry name" value="Int_alpha_beta-p"/>
</dbReference>
<comment type="caution">
    <text evidence="5">The sequence shown here is derived from an EMBL/GenBank/DDBJ whole genome shotgun (WGS) entry which is preliminary data.</text>
</comment>
<dbReference type="SUPFAM" id="SSF69318">
    <property type="entry name" value="Integrin alpha N-terminal domain"/>
    <property type="match status" value="1"/>
</dbReference>
<dbReference type="InterPro" id="IPR024881">
    <property type="entry name" value="Tip"/>
</dbReference>
<evidence type="ECO:0000256" key="4">
    <source>
        <dbReference type="SAM" id="SignalP"/>
    </source>
</evidence>
<dbReference type="Proteomes" id="UP000076078">
    <property type="component" value="Unassembled WGS sequence"/>
</dbReference>
<sequence length="670" mass="74312">MKDLVLIRLLILTVFISTIYSFPTSISQLNSTNSVAIRSPYSGYVEGECDINGDGNQDIIVITRNGYVVLFGNVTRYSKKTRPIELDVNGINGFKFEFLQPERYPICGDFNNDGYDDIVLTNSLPAAGRIYVIYGSSGPFNATMVIDGNNGFIIEGEPHQALGITKAICDVNGDGVKDFVFGSKTSFYDGVEMSQISHKKSYVLFGLKNGEKYPTDSKGEFNKTSIEDGNIGFYMDTQSLMLYCGDINNDGYDDILFLNPTCQIMFGRPSFPAFYSPSYNGSDGFLISNVSNSIQRYRLASFGDFNGDGLTDMAVSNANQSALEVYVIFGQRSGYKWHSTFNPTIRDDSKVVAFVKGSGTYVSHECDSVILSDVNGDGLDDLQCVSVSDRLVWAVYGTTIPLAPVVRLSDRSSPLDNQCTGFRFREVDGLEIASSDFNNDGIQDMLVAKGDIIYGVYGERNRVVANLQLKSTSIPFNQSGIYHFLQNNYQPLTTSKCQVQSLRIRLENLPEKGDSLEFIPPISSRIKVTRASSTDITLHNMDHSIDFLNHLSSISFTTRRTKSIATISLYSRGTINSTIDIHSYYKTPCICHSNSTCVGNYQCIPKGVPYQNQDCRTYGCSFGFECNNTKCQFKSECYSCDDLTCEGNEKCAMLVSYGSRCQLFPFCVTI</sequence>
<evidence type="ECO:0000256" key="3">
    <source>
        <dbReference type="ARBA" id="ARBA00023180"/>
    </source>
</evidence>
<dbReference type="InParanoid" id="A0A152A5A1"/>
<name>A0A152A5A1_TIELA</name>
<dbReference type="OrthoDB" id="21139at2759"/>
<proteinExistence type="predicted"/>
<evidence type="ECO:0000256" key="2">
    <source>
        <dbReference type="ARBA" id="ARBA00022737"/>
    </source>
</evidence>
<dbReference type="InterPro" id="IPR028994">
    <property type="entry name" value="Integrin_alpha_N"/>
</dbReference>
<dbReference type="PANTHER" id="PTHR13412:SF0">
    <property type="entry name" value="T-CELL IMMUNOMODULATORY PROTEIN"/>
    <property type="match status" value="1"/>
</dbReference>
<reference evidence="5 6" key="1">
    <citation type="submission" date="2015-12" db="EMBL/GenBank/DDBJ databases">
        <title>Dictyostelia acquired genes for synthesis and detection of signals that induce cell-type specialization by lateral gene transfer from prokaryotes.</title>
        <authorList>
            <person name="Gloeckner G."/>
            <person name="Schaap P."/>
        </authorList>
    </citation>
    <scope>NUCLEOTIDE SEQUENCE [LARGE SCALE GENOMIC DNA]</scope>
    <source>
        <strain evidence="5 6">TK</strain>
    </source>
</reference>